<name>A0A654DJA6_SPHMU</name>
<dbReference type="Proteomes" id="UP000432350">
    <property type="component" value="Unassembled WGS sequence"/>
</dbReference>
<dbReference type="GeneID" id="97180789"/>
<gene>
    <name evidence="1" type="ORF">SPHINGO8BC_60519</name>
</gene>
<proteinExistence type="predicted"/>
<sequence length="86" mass="10041">MNLSNEMYGFLKREGLRLFRKKVSWQTSARYQIYGDGKTKIGVAFDRIQNFIDEDTSASGWSGMEKIKLEERGDYIIYGFVEKIES</sequence>
<dbReference type="AlphaFoldDB" id="A0A654DJA6"/>
<protein>
    <submittedName>
        <fullName evidence="1">Uncharacterized protein</fullName>
    </submittedName>
</protein>
<evidence type="ECO:0000313" key="2">
    <source>
        <dbReference type="Proteomes" id="UP000432350"/>
    </source>
</evidence>
<dbReference type="RefSeq" id="WP_139144941.1">
    <property type="nucleotide sequence ID" value="NZ_CP068086.1"/>
</dbReference>
<organism evidence="1 2">
    <name type="scientific">Sphingobacterium multivorum</name>
    <dbReference type="NCBI Taxonomy" id="28454"/>
    <lineage>
        <taxon>Bacteria</taxon>
        <taxon>Pseudomonadati</taxon>
        <taxon>Bacteroidota</taxon>
        <taxon>Sphingobacteriia</taxon>
        <taxon>Sphingobacteriales</taxon>
        <taxon>Sphingobacteriaceae</taxon>
        <taxon>Sphingobacterium</taxon>
    </lineage>
</organism>
<reference evidence="1 2" key="1">
    <citation type="submission" date="2019-10" db="EMBL/GenBank/DDBJ databases">
        <authorList>
            <person name="Karimi E."/>
        </authorList>
    </citation>
    <scope>NUCLEOTIDE SEQUENCE [LARGE SCALE GENOMIC DNA]</scope>
    <source>
        <strain evidence="1">Sphingobacterium sp. 8BC</strain>
    </source>
</reference>
<evidence type="ECO:0000313" key="1">
    <source>
        <dbReference type="EMBL" id="VXD05476.1"/>
    </source>
</evidence>
<accession>A0A654DJA6</accession>
<dbReference type="EMBL" id="CABWMV010000025">
    <property type="protein sequence ID" value="VXD05476.1"/>
    <property type="molecule type" value="Genomic_DNA"/>
</dbReference>